<evidence type="ECO:0000313" key="1">
    <source>
        <dbReference type="EMBL" id="UPW01253.1"/>
    </source>
</evidence>
<dbReference type="AlphaFoldDB" id="A0A8U0IJN1"/>
<dbReference type="EMBL" id="CP096658">
    <property type="protein sequence ID" value="UPW01253.1"/>
    <property type="molecule type" value="Genomic_DNA"/>
</dbReference>
<organism evidence="1 2">
    <name type="scientific">Halorussus gelatinilyticus</name>
    <dbReference type="NCBI Taxonomy" id="2937524"/>
    <lineage>
        <taxon>Archaea</taxon>
        <taxon>Methanobacteriati</taxon>
        <taxon>Methanobacteriota</taxon>
        <taxon>Stenosarchaea group</taxon>
        <taxon>Halobacteria</taxon>
        <taxon>Halobacteriales</taxon>
        <taxon>Haladaptataceae</taxon>
        <taxon>Halorussus</taxon>
    </lineage>
</organism>
<protein>
    <submittedName>
        <fullName evidence="1">Uncharacterized protein</fullName>
    </submittedName>
</protein>
<name>A0A8U0IJN1_9EURY</name>
<dbReference type="Gene3D" id="3.60.15.10">
    <property type="entry name" value="Ribonuclease Z/Hydroxyacylglutathione hydrolase-like"/>
    <property type="match status" value="1"/>
</dbReference>
<dbReference type="KEGG" id="haxz:M0R88_03890"/>
<accession>A0A8U0IJN1</accession>
<sequence length="235" mass="25559">MPTYVRDDATDLRVIDRWDDGVGWLVAPEEDAQRASHAVLGDDGGIWLFDPLDAPGVDDLVADLGEVAGVAVLSNYHARDAGAIARRHDVAVHLPASMTRVEERVDAPIERFSGTLADSGFRVRTRAPLPGWRESVAYRPSDGTLYAPDVLGTAPPYRVGDERLGVYLFRRPAPPRESFEGLDVARILVGHGTGVFERPDEALEDALAGARERFPRALLENGASQLRALTGAVRE</sequence>
<gene>
    <name evidence="1" type="ORF">M0R88_03890</name>
</gene>
<dbReference type="InterPro" id="IPR036866">
    <property type="entry name" value="RibonucZ/Hydroxyglut_hydro"/>
</dbReference>
<dbReference type="RefSeq" id="WP_248655658.1">
    <property type="nucleotide sequence ID" value="NZ_CP096658.1"/>
</dbReference>
<dbReference type="SUPFAM" id="SSF56281">
    <property type="entry name" value="Metallo-hydrolase/oxidoreductase"/>
    <property type="match status" value="1"/>
</dbReference>
<dbReference type="GeneID" id="72188967"/>
<dbReference type="Proteomes" id="UP000830434">
    <property type="component" value="Chromosome"/>
</dbReference>
<keyword evidence="2" id="KW-1185">Reference proteome</keyword>
<proteinExistence type="predicted"/>
<evidence type="ECO:0000313" key="2">
    <source>
        <dbReference type="Proteomes" id="UP000830434"/>
    </source>
</evidence>
<reference evidence="1" key="1">
    <citation type="submission" date="2022-04" db="EMBL/GenBank/DDBJ databases">
        <title>Diverse halophilic archaea isolated from saline environments.</title>
        <authorList>
            <person name="Cui H.-L."/>
        </authorList>
    </citation>
    <scope>NUCLEOTIDE SEQUENCE</scope>
    <source>
        <strain evidence="1">XZYJT40</strain>
    </source>
</reference>